<dbReference type="Proteomes" id="UP001500523">
    <property type="component" value="Unassembled WGS sequence"/>
</dbReference>
<reference evidence="3" key="1">
    <citation type="journal article" date="2019" name="Int. J. Syst. Evol. Microbiol.">
        <title>The Global Catalogue of Microorganisms (GCM) 10K type strain sequencing project: providing services to taxonomists for standard genome sequencing and annotation.</title>
        <authorList>
            <consortium name="The Broad Institute Genomics Platform"/>
            <consortium name="The Broad Institute Genome Sequencing Center for Infectious Disease"/>
            <person name="Wu L."/>
            <person name="Ma J."/>
        </authorList>
    </citation>
    <scope>NUCLEOTIDE SEQUENCE [LARGE SCALE GENOMIC DNA]</scope>
    <source>
        <strain evidence="3">JCM 17498</strain>
    </source>
</reference>
<gene>
    <name evidence="2" type="ORF">GCM10022268_05190</name>
</gene>
<feature type="region of interest" description="Disordered" evidence="1">
    <location>
        <begin position="89"/>
        <end position="115"/>
    </location>
</feature>
<proteinExistence type="predicted"/>
<protein>
    <submittedName>
        <fullName evidence="2">Uncharacterized protein</fullName>
    </submittedName>
</protein>
<evidence type="ECO:0000256" key="1">
    <source>
        <dbReference type="SAM" id="MobiDB-lite"/>
    </source>
</evidence>
<comment type="caution">
    <text evidence="2">The sequence shown here is derived from an EMBL/GenBank/DDBJ whole genome shotgun (WGS) entry which is preliminary data.</text>
</comment>
<name>A0ABP7CWP6_9SPHN</name>
<evidence type="ECO:0000313" key="3">
    <source>
        <dbReference type="Proteomes" id="UP001500523"/>
    </source>
</evidence>
<accession>A0ABP7CWP6</accession>
<evidence type="ECO:0000313" key="2">
    <source>
        <dbReference type="EMBL" id="GAA3697623.1"/>
    </source>
</evidence>
<keyword evidence="3" id="KW-1185">Reference proteome</keyword>
<organism evidence="2 3">
    <name type="scientific">Sphingomonas cynarae</name>
    <dbReference type="NCBI Taxonomy" id="930197"/>
    <lineage>
        <taxon>Bacteria</taxon>
        <taxon>Pseudomonadati</taxon>
        <taxon>Pseudomonadota</taxon>
        <taxon>Alphaproteobacteria</taxon>
        <taxon>Sphingomonadales</taxon>
        <taxon>Sphingomonadaceae</taxon>
        <taxon>Sphingomonas</taxon>
    </lineage>
</organism>
<dbReference type="EMBL" id="BAABBF010000001">
    <property type="protein sequence ID" value="GAA3697623.1"/>
    <property type="molecule type" value="Genomic_DNA"/>
</dbReference>
<sequence length="115" mass="11706">MPVHNAAAPARKVIGGKSRWKVTNVASYSPPRESGTGRHGAAGGVIAPGLAEPAAVGQRPVAGHEKALAPGAWNEGRLSVRHAGGIWVEPRATGGKSRAPHIRETGISGANLSAR</sequence>